<dbReference type="EMBL" id="BARU01035310">
    <property type="protein sequence ID" value="GAH79200.1"/>
    <property type="molecule type" value="Genomic_DNA"/>
</dbReference>
<gene>
    <name evidence="1" type="ORF">S03H2_55292</name>
</gene>
<comment type="caution">
    <text evidence="1">The sequence shown here is derived from an EMBL/GenBank/DDBJ whole genome shotgun (WGS) entry which is preliminary data.</text>
</comment>
<organism evidence="1">
    <name type="scientific">marine sediment metagenome</name>
    <dbReference type="NCBI Taxonomy" id="412755"/>
    <lineage>
        <taxon>unclassified sequences</taxon>
        <taxon>metagenomes</taxon>
        <taxon>ecological metagenomes</taxon>
    </lineage>
</organism>
<reference evidence="1" key="1">
    <citation type="journal article" date="2014" name="Front. Microbiol.">
        <title>High frequency of phylogenetically diverse reductive dehalogenase-homologous genes in deep subseafloor sedimentary metagenomes.</title>
        <authorList>
            <person name="Kawai M."/>
            <person name="Futagami T."/>
            <person name="Toyoda A."/>
            <person name="Takaki Y."/>
            <person name="Nishi S."/>
            <person name="Hori S."/>
            <person name="Arai W."/>
            <person name="Tsubouchi T."/>
            <person name="Morono Y."/>
            <person name="Uchiyama I."/>
            <person name="Ito T."/>
            <person name="Fujiyama A."/>
            <person name="Inagaki F."/>
            <person name="Takami H."/>
        </authorList>
    </citation>
    <scope>NUCLEOTIDE SEQUENCE</scope>
    <source>
        <strain evidence="1">Expedition CK06-06</strain>
    </source>
</reference>
<sequence>QNMELQASLTSQLNAEQHGYDIALAEMEIEANQQAAAAEGAGQLIGGASGLVASIITGK</sequence>
<name>X1JCG5_9ZZZZ</name>
<accession>X1JCG5</accession>
<protein>
    <submittedName>
        <fullName evidence="1">Uncharacterized protein</fullName>
    </submittedName>
</protein>
<evidence type="ECO:0000313" key="1">
    <source>
        <dbReference type="EMBL" id="GAH79200.1"/>
    </source>
</evidence>
<dbReference type="AlphaFoldDB" id="X1JCG5"/>
<feature type="non-terminal residue" evidence="1">
    <location>
        <position position="1"/>
    </location>
</feature>
<proteinExistence type="predicted"/>